<organism evidence="3">
    <name type="scientific">Leptospirillum sp. Group II '5-way CG'</name>
    <dbReference type="NCBI Taxonomy" id="419541"/>
    <lineage>
        <taxon>Bacteria</taxon>
        <taxon>Pseudomonadati</taxon>
        <taxon>Nitrospirota</taxon>
        <taxon>Nitrospiria</taxon>
        <taxon>Nitrospirales</taxon>
        <taxon>Nitrospiraceae</taxon>
        <taxon>Leptospirillum</taxon>
    </lineage>
</organism>
<dbReference type="InterPro" id="IPR054353">
    <property type="entry name" value="IstA-like_C"/>
</dbReference>
<reference evidence="3" key="2">
    <citation type="journal article" date="2008" name="PLoS Biol.">
        <title>Population genomic analysis of strain variation in Leptospirillum group II bacteria involved in acid mine drainage formation.</title>
        <authorList>
            <person name="Simmons S.L."/>
            <person name="Dibartolo G."/>
            <person name="Denef V.J."/>
            <person name="Goltsman D.S."/>
            <person name="Thelen M.P."/>
            <person name="Banfield J.F."/>
        </authorList>
    </citation>
    <scope>NUCLEOTIDE SEQUENCE [LARGE SCALE GENOMIC DNA]</scope>
</reference>
<dbReference type="PANTHER" id="PTHR35004">
    <property type="entry name" value="TRANSPOSASE RV3428C-RELATED"/>
    <property type="match status" value="1"/>
</dbReference>
<dbReference type="SUPFAM" id="SSF53098">
    <property type="entry name" value="Ribonuclease H-like"/>
    <property type="match status" value="1"/>
</dbReference>
<evidence type="ECO:0000256" key="1">
    <source>
        <dbReference type="ARBA" id="ARBA00009277"/>
    </source>
</evidence>
<dbReference type="Gene3D" id="3.30.420.10">
    <property type="entry name" value="Ribonuclease H-like superfamily/Ribonuclease H"/>
    <property type="match status" value="1"/>
</dbReference>
<gene>
    <name evidence="3" type="ORF">CGL2_10799018</name>
</gene>
<dbReference type="Pfam" id="PF22483">
    <property type="entry name" value="Mu-transpos_C_2"/>
    <property type="match status" value="1"/>
</dbReference>
<dbReference type="GO" id="GO:0015074">
    <property type="term" value="P:DNA integration"/>
    <property type="evidence" value="ECO:0007669"/>
    <property type="project" value="InterPro"/>
</dbReference>
<feature type="domain" description="Integrase catalytic" evidence="2">
    <location>
        <begin position="92"/>
        <end position="267"/>
    </location>
</feature>
<accession>B6ARZ9</accession>
<comment type="similarity">
    <text evidence="1">Belongs to the transposase IS21/IS408/IS1162 family.</text>
</comment>
<evidence type="ECO:0000313" key="3">
    <source>
        <dbReference type="EMBL" id="EDZ38252.1"/>
    </source>
</evidence>
<proteinExistence type="inferred from homology"/>
<dbReference type="PANTHER" id="PTHR35004:SF7">
    <property type="entry name" value="INTEGRASE PROTEIN"/>
    <property type="match status" value="1"/>
</dbReference>
<reference evidence="3" key="1">
    <citation type="journal article" date="2004" name="Nature">
        <title>Community structure and metabolism through reconstruction of microbial genomes from the environment.</title>
        <authorList>
            <person name="Tyson G.W."/>
            <person name="Chapman J."/>
            <person name="Hugenholtz P."/>
            <person name="Allen E.E."/>
            <person name="Ram R.J."/>
            <person name="Richardson P.M."/>
            <person name="Solovyev V.V."/>
            <person name="Rubin E.M."/>
            <person name="Rokhsar D.S."/>
            <person name="Banfield J.F."/>
        </authorList>
    </citation>
    <scope>NUCLEOTIDE SEQUENCE [LARGE SCALE GENOMIC DNA]</scope>
</reference>
<dbReference type="GO" id="GO:0003676">
    <property type="term" value="F:nucleic acid binding"/>
    <property type="evidence" value="ECO:0007669"/>
    <property type="project" value="InterPro"/>
</dbReference>
<dbReference type="NCBIfam" id="NF033546">
    <property type="entry name" value="transpos_IS21"/>
    <property type="match status" value="1"/>
</dbReference>
<dbReference type="PROSITE" id="PS50994">
    <property type="entry name" value="INTEGRASE"/>
    <property type="match status" value="1"/>
</dbReference>
<dbReference type="AlphaFoldDB" id="B6ARZ9"/>
<dbReference type="EMBL" id="DS995262">
    <property type="protein sequence ID" value="EDZ38252.1"/>
    <property type="molecule type" value="Genomic_DNA"/>
</dbReference>
<dbReference type="InterPro" id="IPR012337">
    <property type="entry name" value="RNaseH-like_sf"/>
</dbReference>
<name>B6ARZ9_9BACT</name>
<dbReference type="InterPro" id="IPR036397">
    <property type="entry name" value="RNaseH_sf"/>
</dbReference>
<protein>
    <submittedName>
        <fullName evidence="3">Putative transposase</fullName>
    </submittedName>
</protein>
<sequence length="384" mass="44199">MLKRRDWTMIRQEIPKGKFLKDVAIELGVHPRTSKLDPYRNRVDALLSEGVWNARVILREIEALGYSGGYSILSDYLRPKRGLRPGRATVRFETEPGEQLLNDWGELWVSVGGVRTKVYVSVNKLGYSRRFHVWAALRMDAEHTYEGLIRAFEHLGGGTKEVLVDNQKSLVIAHRAGNTVVFHPGFLDLSGHYGFVPKACWPYRARTKGKDERMVRYVKENFFQRYRMFESLDHLNGLLKVWLRDEADQRLHGTVREIVADRFSREAPALFPLPAVRFDTSYRERRQVSWDGYVEIRGNRYSVPAALCGQTVSVRIALDDTVRVYDREDGLAATHRLRSFRDGGWVTVPEHHAALWKDAFQVMTRDLSVYEEVATCSSNPSSKN</sequence>
<evidence type="ECO:0000259" key="2">
    <source>
        <dbReference type="PROSITE" id="PS50994"/>
    </source>
</evidence>
<dbReference type="InterPro" id="IPR001584">
    <property type="entry name" value="Integrase_cat-core"/>
</dbReference>